<dbReference type="EMBL" id="PNCG01000006">
    <property type="protein sequence ID" value="TMP87513.1"/>
    <property type="molecule type" value="Genomic_DNA"/>
</dbReference>
<dbReference type="Proteomes" id="UP000305874">
    <property type="component" value="Unassembled WGS sequence"/>
</dbReference>
<evidence type="ECO:0000313" key="1">
    <source>
        <dbReference type="EMBL" id="KJY96262.1"/>
    </source>
</evidence>
<reference evidence="2 4" key="2">
    <citation type="submission" date="2017-12" db="EMBL/GenBank/DDBJ databases">
        <authorList>
            <person name="Paulsen S."/>
            <person name="Gram L.K."/>
        </authorList>
    </citation>
    <scope>NUCLEOTIDE SEQUENCE [LARGE SCALE GENOMIC DNA]</scope>
    <source>
        <strain evidence="2 4">S2897</strain>
    </source>
</reference>
<reference evidence="1 3" key="1">
    <citation type="journal article" date="2015" name="BMC Genomics">
        <title>Genome mining reveals unlocked bioactive potential of marine Gram-negative bacteria.</title>
        <authorList>
            <person name="Machado H."/>
            <person name="Sonnenschein E.C."/>
            <person name="Melchiorsen J."/>
            <person name="Gram L."/>
        </authorList>
    </citation>
    <scope>NUCLEOTIDE SEQUENCE [LARGE SCALE GENOMIC DNA]</scope>
    <source>
        <strain evidence="1 3">S3137</strain>
    </source>
</reference>
<organism evidence="1 3">
    <name type="scientific">Pseudoalteromonas ruthenica</name>
    <dbReference type="NCBI Taxonomy" id="151081"/>
    <lineage>
        <taxon>Bacteria</taxon>
        <taxon>Pseudomonadati</taxon>
        <taxon>Pseudomonadota</taxon>
        <taxon>Gammaproteobacteria</taxon>
        <taxon>Alteromonadales</taxon>
        <taxon>Pseudoalteromonadaceae</taxon>
        <taxon>Pseudoalteromonas</taxon>
    </lineage>
</organism>
<dbReference type="AlphaFoldDB" id="A0A0F4PQ35"/>
<gene>
    <name evidence="2" type="ORF">CWC05_07935</name>
    <name evidence="1" type="ORF">TW72_16995</name>
</gene>
<sequence>MKLHDDVHNYYEKLVLEEIDRQQLQHMYDSDTLADLCCTVLNQLPPRYIRFDVDMAFYLSTAEAEQMQEKVEAAVKVALSLIAKRGSHAQTREQSR</sequence>
<dbReference type="Proteomes" id="UP000033664">
    <property type="component" value="Unassembled WGS sequence"/>
</dbReference>
<dbReference type="InterPro" id="IPR019657">
    <property type="entry name" value="ComFB"/>
</dbReference>
<dbReference type="OrthoDB" id="5895647at2"/>
<dbReference type="Pfam" id="PF10719">
    <property type="entry name" value="ComFB"/>
    <property type="match status" value="1"/>
</dbReference>
<proteinExistence type="predicted"/>
<accession>A0A0F4PQ35</accession>
<evidence type="ECO:0000313" key="3">
    <source>
        <dbReference type="Proteomes" id="UP000033664"/>
    </source>
</evidence>
<dbReference type="RefSeq" id="WP_022946726.1">
    <property type="nucleotide sequence ID" value="NZ_DJHQ01000049.1"/>
</dbReference>
<dbReference type="EMBL" id="JXXZ01000018">
    <property type="protein sequence ID" value="KJY96262.1"/>
    <property type="molecule type" value="Genomic_DNA"/>
</dbReference>
<comment type="caution">
    <text evidence="1">The sequence shown here is derived from an EMBL/GenBank/DDBJ whole genome shotgun (WGS) entry which is preliminary data.</text>
</comment>
<keyword evidence="3" id="KW-1185">Reference proteome</keyword>
<dbReference type="PATRIC" id="fig|151081.8.peg.2474"/>
<evidence type="ECO:0000313" key="2">
    <source>
        <dbReference type="EMBL" id="TMP87513.1"/>
    </source>
</evidence>
<reference evidence="2" key="4">
    <citation type="submission" date="2019-09" db="EMBL/GenBank/DDBJ databases">
        <title>Co-occurence of chitin degradation, pigmentation and bioactivity in marine Pseudoalteromonas.</title>
        <authorList>
            <person name="Sonnenschein E.C."/>
            <person name="Bech P.K."/>
        </authorList>
    </citation>
    <scope>NUCLEOTIDE SEQUENCE</scope>
    <source>
        <strain evidence="2">S2897</strain>
    </source>
</reference>
<name>A0A0F4PQ35_9GAMM</name>
<dbReference type="eggNOG" id="ENOG5032ZD1">
    <property type="taxonomic scope" value="Bacteria"/>
</dbReference>
<evidence type="ECO:0000313" key="4">
    <source>
        <dbReference type="Proteomes" id="UP000305874"/>
    </source>
</evidence>
<reference evidence="4" key="3">
    <citation type="submission" date="2019-06" db="EMBL/GenBank/DDBJ databases">
        <title>Co-occurence of chitin degradation, pigmentation and bioactivity in marine Pseudoalteromonas.</title>
        <authorList>
            <person name="Sonnenschein E.C."/>
            <person name="Bech P.K."/>
        </authorList>
    </citation>
    <scope>NUCLEOTIDE SEQUENCE [LARGE SCALE GENOMIC DNA]</scope>
    <source>
        <strain evidence="4">S2897</strain>
    </source>
</reference>
<dbReference type="STRING" id="151081.TW72_16995"/>
<protein>
    <submittedName>
        <fullName evidence="1">Competence protein ComFB</fullName>
    </submittedName>
</protein>
<dbReference type="GeneID" id="58230195"/>